<dbReference type="Gene3D" id="3.40.50.720">
    <property type="entry name" value="NAD(P)-binding Rossmann-like Domain"/>
    <property type="match status" value="1"/>
</dbReference>
<dbReference type="SUPFAM" id="SSF51735">
    <property type="entry name" value="NAD(P)-binding Rossmann-fold domains"/>
    <property type="match status" value="1"/>
</dbReference>
<dbReference type="Pfam" id="PF16884">
    <property type="entry name" value="ADH_N_2"/>
    <property type="match status" value="1"/>
</dbReference>
<reference evidence="3" key="1">
    <citation type="submission" date="2022-11" db="EMBL/GenBank/DDBJ databases">
        <authorList>
            <person name="Hyden B.L."/>
            <person name="Feng K."/>
            <person name="Yates T."/>
            <person name="Jawdy S."/>
            <person name="Smart L.B."/>
            <person name="Muchero W."/>
        </authorList>
    </citation>
    <scope>NUCLEOTIDE SEQUENCE</scope>
    <source>
        <tissue evidence="3">Shoot tip</tissue>
    </source>
</reference>
<name>A0A9Q0TUX1_SALPP</name>
<evidence type="ECO:0000259" key="2">
    <source>
        <dbReference type="SMART" id="SM00829"/>
    </source>
</evidence>
<dbReference type="PANTHER" id="PTHR43205">
    <property type="entry name" value="PROSTAGLANDIN REDUCTASE"/>
    <property type="match status" value="1"/>
</dbReference>
<evidence type="ECO:0000256" key="1">
    <source>
        <dbReference type="ARBA" id="ARBA00023002"/>
    </source>
</evidence>
<organism evidence="3 4">
    <name type="scientific">Salix purpurea</name>
    <name type="common">Purple osier willow</name>
    <dbReference type="NCBI Taxonomy" id="77065"/>
    <lineage>
        <taxon>Eukaryota</taxon>
        <taxon>Viridiplantae</taxon>
        <taxon>Streptophyta</taxon>
        <taxon>Embryophyta</taxon>
        <taxon>Tracheophyta</taxon>
        <taxon>Spermatophyta</taxon>
        <taxon>Magnoliopsida</taxon>
        <taxon>eudicotyledons</taxon>
        <taxon>Gunneridae</taxon>
        <taxon>Pentapetalae</taxon>
        <taxon>rosids</taxon>
        <taxon>fabids</taxon>
        <taxon>Malpighiales</taxon>
        <taxon>Salicaceae</taxon>
        <taxon>Saliceae</taxon>
        <taxon>Salix</taxon>
    </lineage>
</organism>
<dbReference type="SUPFAM" id="SSF50129">
    <property type="entry name" value="GroES-like"/>
    <property type="match status" value="1"/>
</dbReference>
<gene>
    <name evidence="3" type="ORF">OIU79_006155</name>
</gene>
<protein>
    <submittedName>
        <fullName evidence="3">PROSTAGLANDIN REDUCTASE</fullName>
    </submittedName>
</protein>
<dbReference type="InterPro" id="IPR036291">
    <property type="entry name" value="NAD(P)-bd_dom_sf"/>
</dbReference>
<reference evidence="3" key="2">
    <citation type="journal article" date="2023" name="Int. J. Mol. Sci.">
        <title>De Novo Assembly and Annotation of 11 Diverse Shrub Willow (Salix) Genomes Reveals Novel Gene Organization in Sex-Linked Regions.</title>
        <authorList>
            <person name="Hyden B."/>
            <person name="Feng K."/>
            <person name="Yates T.B."/>
            <person name="Jawdy S."/>
            <person name="Cereghino C."/>
            <person name="Smart L.B."/>
            <person name="Muchero W."/>
        </authorList>
    </citation>
    <scope>NUCLEOTIDE SEQUENCE</scope>
    <source>
        <tissue evidence="3">Shoot tip</tissue>
    </source>
</reference>
<dbReference type="OrthoDB" id="809632at2759"/>
<dbReference type="Proteomes" id="UP001151532">
    <property type="component" value="Chromosome 10"/>
</dbReference>
<dbReference type="SMART" id="SM00829">
    <property type="entry name" value="PKS_ER"/>
    <property type="match status" value="1"/>
</dbReference>
<keyword evidence="4" id="KW-1185">Reference proteome</keyword>
<dbReference type="InterPro" id="IPR013149">
    <property type="entry name" value="ADH-like_C"/>
</dbReference>
<evidence type="ECO:0000313" key="3">
    <source>
        <dbReference type="EMBL" id="KAJ6718173.1"/>
    </source>
</evidence>
<dbReference type="PANTHER" id="PTHR43205:SF73">
    <property type="entry name" value="2-ALKENAL REDUCTASE (NADP(+)-DEPENDENT)-LIKE"/>
    <property type="match status" value="1"/>
</dbReference>
<dbReference type="InterPro" id="IPR020843">
    <property type="entry name" value="ER"/>
</dbReference>
<dbReference type="FunFam" id="3.40.50.720:FF:000121">
    <property type="entry name" value="Prostaglandin reductase 2"/>
    <property type="match status" value="1"/>
</dbReference>
<dbReference type="Pfam" id="PF00107">
    <property type="entry name" value="ADH_zinc_N"/>
    <property type="match status" value="1"/>
</dbReference>
<comment type="caution">
    <text evidence="3">The sequence shown here is derived from an EMBL/GenBank/DDBJ whole genome shotgun (WGS) entry which is preliminary data.</text>
</comment>
<dbReference type="GO" id="GO:0032440">
    <property type="term" value="F:2-alkenal reductase [NAD(P)H] activity"/>
    <property type="evidence" value="ECO:0007669"/>
    <property type="project" value="TreeGrafter"/>
</dbReference>
<dbReference type="EMBL" id="JAPFFK010000014">
    <property type="protein sequence ID" value="KAJ6718173.1"/>
    <property type="molecule type" value="Genomic_DNA"/>
</dbReference>
<accession>A0A9Q0TUX1</accession>
<dbReference type="Gene3D" id="3.90.180.10">
    <property type="entry name" value="Medium-chain alcohol dehydrogenases, catalytic domain"/>
    <property type="match status" value="1"/>
</dbReference>
<dbReference type="InterPro" id="IPR011032">
    <property type="entry name" value="GroES-like_sf"/>
</dbReference>
<sequence length="376" mass="41709">MVSKQQKQVVLKDYVRGYPKESDFELRSSDTICVLSNGSRAVLLKNLCLACDPYMRHRMSDQVSHPGTIIKSYSPGSVLVGYGVCKVIQSTHPGFQEGDFVWGLTGWEEYTVIPNPERLNKISHTGVPLSYYTGILGSYQIKATTLLHGQLYDKLEYRYDFDQGMARVRTGGIAAYVGFYNLCSPKAGETVYVSSACGGVGQLVGQFAKMMGCYVVGSASTEEKVNLSKTKFGFDDAFNYKEHDLAAALKRYFPGGIDIYFDNVGGKMLDEVIMHMKPHGRIAACGMISQYNLEEPEGIHNMFNVVVKSLEIKGFVETDFKHIYPEYLEFAIRHLQEGKLVYVEDIAEGLENASSALIGVFHGRNVGKKVVRVASG</sequence>
<proteinExistence type="predicted"/>
<dbReference type="InterPro" id="IPR045010">
    <property type="entry name" value="MDR_fam"/>
</dbReference>
<dbReference type="InterPro" id="IPR041694">
    <property type="entry name" value="ADH_N_2"/>
</dbReference>
<keyword evidence="1" id="KW-0560">Oxidoreductase</keyword>
<dbReference type="AlphaFoldDB" id="A0A9Q0TUX1"/>
<feature type="domain" description="Enoyl reductase (ER)" evidence="2">
    <location>
        <begin position="42"/>
        <end position="341"/>
    </location>
</feature>
<evidence type="ECO:0000313" key="4">
    <source>
        <dbReference type="Proteomes" id="UP001151532"/>
    </source>
</evidence>